<dbReference type="PANTHER" id="PTHR42208">
    <property type="entry name" value="HEAVY METAL TRANSPORTER-RELATED"/>
    <property type="match status" value="1"/>
</dbReference>
<feature type="transmembrane region" description="Helical" evidence="1">
    <location>
        <begin position="52"/>
        <end position="70"/>
    </location>
</feature>
<dbReference type="OrthoDB" id="9798690at2"/>
<feature type="domain" description="Urease accessory protein UreH-like transmembrane" evidence="2">
    <location>
        <begin position="9"/>
        <end position="212"/>
    </location>
</feature>
<dbReference type="EMBL" id="CP013187">
    <property type="protein sequence ID" value="ALO41887.1"/>
    <property type="molecule type" value="Genomic_DNA"/>
</dbReference>
<name>A0A0S2K1D8_9GAMM</name>
<reference evidence="4" key="1">
    <citation type="submission" date="2015-11" db="EMBL/GenBank/DDBJ databases">
        <authorList>
            <person name="Kim K.M."/>
        </authorList>
    </citation>
    <scope>NUCLEOTIDE SEQUENCE [LARGE SCALE GENOMIC DNA]</scope>
    <source>
        <strain evidence="4">KCTC 12086</strain>
    </source>
</reference>
<dbReference type="InterPro" id="IPR039447">
    <property type="entry name" value="UreH-like_TM_dom"/>
</dbReference>
<feature type="transmembrane region" description="Helical" evidence="1">
    <location>
        <begin position="197"/>
        <end position="217"/>
    </location>
</feature>
<dbReference type="KEGG" id="pphe:PP2015_1381"/>
<keyword evidence="1" id="KW-0812">Transmembrane</keyword>
<dbReference type="PANTHER" id="PTHR42208:SF1">
    <property type="entry name" value="HEAVY METAL TRANSPORTER"/>
    <property type="match status" value="1"/>
</dbReference>
<dbReference type="AlphaFoldDB" id="A0A0S2K1D8"/>
<dbReference type="Proteomes" id="UP000061457">
    <property type="component" value="Chromosome I"/>
</dbReference>
<evidence type="ECO:0000313" key="3">
    <source>
        <dbReference type="EMBL" id="ALO41887.1"/>
    </source>
</evidence>
<gene>
    <name evidence="3" type="ORF">PP2015_1381</name>
</gene>
<keyword evidence="1" id="KW-1133">Transmembrane helix</keyword>
<dbReference type="RefSeq" id="WP_058029586.1">
    <property type="nucleotide sequence ID" value="NZ_CP013187.1"/>
</dbReference>
<evidence type="ECO:0000259" key="2">
    <source>
        <dbReference type="Pfam" id="PF13386"/>
    </source>
</evidence>
<dbReference type="PATRIC" id="fig|161398.10.peg.1407"/>
<evidence type="ECO:0000256" key="1">
    <source>
        <dbReference type="SAM" id="Phobius"/>
    </source>
</evidence>
<organism evidence="3 4">
    <name type="scientific">Pseudoalteromonas phenolica</name>
    <dbReference type="NCBI Taxonomy" id="161398"/>
    <lineage>
        <taxon>Bacteria</taxon>
        <taxon>Pseudomonadati</taxon>
        <taxon>Pseudomonadota</taxon>
        <taxon>Gammaproteobacteria</taxon>
        <taxon>Alteromonadales</taxon>
        <taxon>Pseudoalteromonadaceae</taxon>
        <taxon>Pseudoalteromonas</taxon>
    </lineage>
</organism>
<accession>A0A0S2K1D8</accession>
<dbReference type="STRING" id="161398.PP2015_1381"/>
<keyword evidence="1" id="KW-0472">Membrane</keyword>
<keyword evidence="4" id="KW-1185">Reference proteome</keyword>
<evidence type="ECO:0000313" key="4">
    <source>
        <dbReference type="Proteomes" id="UP000061457"/>
    </source>
</evidence>
<proteinExistence type="predicted"/>
<dbReference type="Pfam" id="PF13386">
    <property type="entry name" value="DsbD_2"/>
    <property type="match status" value="1"/>
</dbReference>
<feature type="transmembrane region" description="Helical" evidence="1">
    <location>
        <begin position="133"/>
        <end position="156"/>
    </location>
</feature>
<feature type="transmembrane region" description="Helical" evidence="1">
    <location>
        <begin position="76"/>
        <end position="96"/>
    </location>
</feature>
<sequence length="223" mass="24398">MNEISLFSAFIMGLVGSGHCIVMCGGVASSLQLASKNLSAIKVSLAYNFGRISSYCIAGMLVATLGASFAKQNTHFALGVKIFSGIFMILLALYVMRLANTLKFVESMGKTLLWKHIVKFNKFFLPVDNLKKAFGYGMLWGWLPCGLVYSALIWTLQAKSALHGASIMMAFALGTLPAMLTIGQSAQHLSRFLNHNLVRLALGSIFVWYGFYLLIIATDKLVH</sequence>
<feature type="transmembrane region" description="Helical" evidence="1">
    <location>
        <begin position="162"/>
        <end position="185"/>
    </location>
</feature>
<protein>
    <submittedName>
        <fullName evidence="3">Cytochrome biogenesis protein</fullName>
    </submittedName>
</protein>
<feature type="transmembrane region" description="Helical" evidence="1">
    <location>
        <begin position="6"/>
        <end position="31"/>
    </location>
</feature>